<evidence type="ECO:0000313" key="2">
    <source>
        <dbReference type="EMBL" id="CAJ2513204.1"/>
    </source>
</evidence>
<keyword evidence="1" id="KW-0732">Signal</keyword>
<keyword evidence="3" id="KW-1185">Reference proteome</keyword>
<evidence type="ECO:0000313" key="3">
    <source>
        <dbReference type="Proteomes" id="UP001295740"/>
    </source>
</evidence>
<dbReference type="AlphaFoldDB" id="A0AAI8YQ56"/>
<gene>
    <name evidence="2" type="ORF">KHLLAP_LOCUS13672</name>
</gene>
<name>A0AAI8YQ56_9PEZI</name>
<sequence length="154" mass="17128">MQIKSHLTAAALASVVAADCFEDMNVYHPDLKQWKDPAYNAAVKKVVEKACNDGTLHGDYDGNNNDGKGHKEVAYQIKGHEDMGYVQLQISRLGKTKRTLPPAECISGLTKEVRACSWGGLSDYWNWEYIATPESAQSMKADMYPMDQIKDISV</sequence>
<feature type="signal peptide" evidence="1">
    <location>
        <begin position="1"/>
        <end position="18"/>
    </location>
</feature>
<comment type="caution">
    <text evidence="2">The sequence shown here is derived from an EMBL/GenBank/DDBJ whole genome shotgun (WGS) entry which is preliminary data.</text>
</comment>
<accession>A0AAI8YQ56</accession>
<proteinExistence type="predicted"/>
<dbReference type="EMBL" id="CAUWAG010000020">
    <property type="protein sequence ID" value="CAJ2513204.1"/>
    <property type="molecule type" value="Genomic_DNA"/>
</dbReference>
<reference evidence="2" key="1">
    <citation type="submission" date="2023-10" db="EMBL/GenBank/DDBJ databases">
        <authorList>
            <person name="Hackl T."/>
        </authorList>
    </citation>
    <scope>NUCLEOTIDE SEQUENCE</scope>
</reference>
<feature type="chain" id="PRO_5042523459" evidence="1">
    <location>
        <begin position="19"/>
        <end position="154"/>
    </location>
</feature>
<evidence type="ECO:0000256" key="1">
    <source>
        <dbReference type="SAM" id="SignalP"/>
    </source>
</evidence>
<protein>
    <submittedName>
        <fullName evidence="2">Uu.00g013230.m01.CDS01</fullName>
    </submittedName>
</protein>
<dbReference type="Proteomes" id="UP001295740">
    <property type="component" value="Unassembled WGS sequence"/>
</dbReference>
<organism evidence="2 3">
    <name type="scientific">Anthostomella pinea</name>
    <dbReference type="NCBI Taxonomy" id="933095"/>
    <lineage>
        <taxon>Eukaryota</taxon>
        <taxon>Fungi</taxon>
        <taxon>Dikarya</taxon>
        <taxon>Ascomycota</taxon>
        <taxon>Pezizomycotina</taxon>
        <taxon>Sordariomycetes</taxon>
        <taxon>Xylariomycetidae</taxon>
        <taxon>Xylariales</taxon>
        <taxon>Xylariaceae</taxon>
        <taxon>Anthostomella</taxon>
    </lineage>
</organism>